<keyword evidence="3" id="KW-1185">Reference proteome</keyword>
<protein>
    <submittedName>
        <fullName evidence="2">Uncharacterized protein</fullName>
    </submittedName>
</protein>
<accession>A0ABV9KVI6</accession>
<reference evidence="3" key="1">
    <citation type="journal article" date="2019" name="Int. J. Syst. Evol. Microbiol.">
        <title>The Global Catalogue of Microorganisms (GCM) 10K type strain sequencing project: providing services to taxonomists for standard genome sequencing and annotation.</title>
        <authorList>
            <consortium name="The Broad Institute Genomics Platform"/>
            <consortium name="The Broad Institute Genome Sequencing Center for Infectious Disease"/>
            <person name="Wu L."/>
            <person name="Ma J."/>
        </authorList>
    </citation>
    <scope>NUCLEOTIDE SEQUENCE [LARGE SCALE GENOMIC DNA]</scope>
    <source>
        <strain evidence="3">CCUG 66188</strain>
    </source>
</reference>
<evidence type="ECO:0000313" key="2">
    <source>
        <dbReference type="EMBL" id="MFC4673606.1"/>
    </source>
</evidence>
<organism evidence="2 3">
    <name type="scientific">Dysgonomonas termitidis</name>
    <dbReference type="NCBI Taxonomy" id="1516126"/>
    <lineage>
        <taxon>Bacteria</taxon>
        <taxon>Pseudomonadati</taxon>
        <taxon>Bacteroidota</taxon>
        <taxon>Bacteroidia</taxon>
        <taxon>Bacteroidales</taxon>
        <taxon>Dysgonomonadaceae</taxon>
        <taxon>Dysgonomonas</taxon>
    </lineage>
</organism>
<evidence type="ECO:0000313" key="3">
    <source>
        <dbReference type="Proteomes" id="UP001596023"/>
    </source>
</evidence>
<evidence type="ECO:0000256" key="1">
    <source>
        <dbReference type="SAM" id="MobiDB-lite"/>
    </source>
</evidence>
<dbReference type="EMBL" id="JBHSGN010000059">
    <property type="protein sequence ID" value="MFC4673606.1"/>
    <property type="molecule type" value="Genomic_DNA"/>
</dbReference>
<comment type="caution">
    <text evidence="2">The sequence shown here is derived from an EMBL/GenBank/DDBJ whole genome shotgun (WGS) entry which is preliminary data.</text>
</comment>
<sequence>MGVPQWNIKERRLLRKYYPDVNTLKGLINKSPYLIEKKATELELPGSKQLAVNSKSTRGGDHRSPGYRNAAGGSCVYNPKRRSVKDIESDLAQIEQCIATGVDMEHWNGLVNKYNALQYEYSRALEAEGCKEPKRKNRIKA</sequence>
<feature type="region of interest" description="Disordered" evidence="1">
    <location>
        <begin position="46"/>
        <end position="72"/>
    </location>
</feature>
<proteinExistence type="predicted"/>
<gene>
    <name evidence="2" type="ORF">ACFO6W_07865</name>
</gene>
<dbReference type="RefSeq" id="WP_379995048.1">
    <property type="nucleotide sequence ID" value="NZ_JBHSGN010000059.1"/>
</dbReference>
<name>A0ABV9KVI6_9BACT</name>
<dbReference type="Proteomes" id="UP001596023">
    <property type="component" value="Unassembled WGS sequence"/>
</dbReference>